<evidence type="ECO:0000313" key="2">
    <source>
        <dbReference type="EMBL" id="KAK3803980.1"/>
    </source>
</evidence>
<protein>
    <submittedName>
        <fullName evidence="2">Uncharacterized protein</fullName>
    </submittedName>
</protein>
<keyword evidence="3" id="KW-1185">Reference proteome</keyword>
<dbReference type="Proteomes" id="UP001283361">
    <property type="component" value="Unassembled WGS sequence"/>
</dbReference>
<evidence type="ECO:0000256" key="1">
    <source>
        <dbReference type="SAM" id="MobiDB-lite"/>
    </source>
</evidence>
<evidence type="ECO:0000313" key="3">
    <source>
        <dbReference type="Proteomes" id="UP001283361"/>
    </source>
</evidence>
<feature type="compositionally biased region" description="Low complexity" evidence="1">
    <location>
        <begin position="60"/>
        <end position="72"/>
    </location>
</feature>
<reference evidence="2" key="1">
    <citation type="journal article" date="2023" name="G3 (Bethesda)">
        <title>A reference genome for the long-term kleptoplast-retaining sea slug Elysia crispata morphotype clarki.</title>
        <authorList>
            <person name="Eastman K.E."/>
            <person name="Pendleton A.L."/>
            <person name="Shaikh M.A."/>
            <person name="Suttiyut T."/>
            <person name="Ogas R."/>
            <person name="Tomko P."/>
            <person name="Gavelis G."/>
            <person name="Widhalm J.R."/>
            <person name="Wisecaver J.H."/>
        </authorList>
    </citation>
    <scope>NUCLEOTIDE SEQUENCE</scope>
    <source>
        <strain evidence="2">ECLA1</strain>
    </source>
</reference>
<name>A0AAE1BDN0_9GAST</name>
<proteinExistence type="predicted"/>
<accession>A0AAE1BDN0</accession>
<sequence length="152" mass="16571">MVQGVPNNTIFIRDPPVTEVMLESNRGSCSPDSVLCKSEEGIHLDLNTLLNQNNGGKKVPSSSSFSPPSDKPSGTKPSSGPGRFPDFRRINSFQPRNHHGSSLTDYRSSSISHYILEPNPSLFTPRTLLSSPSLLRVREGRRVVLQGSKPSA</sequence>
<feature type="region of interest" description="Disordered" evidence="1">
    <location>
        <begin position="50"/>
        <end position="107"/>
    </location>
</feature>
<gene>
    <name evidence="2" type="ORF">RRG08_066216</name>
</gene>
<comment type="caution">
    <text evidence="2">The sequence shown here is derived from an EMBL/GenBank/DDBJ whole genome shotgun (WGS) entry which is preliminary data.</text>
</comment>
<feature type="compositionally biased region" description="Polar residues" evidence="1">
    <location>
        <begin position="91"/>
        <end position="107"/>
    </location>
</feature>
<organism evidence="2 3">
    <name type="scientific">Elysia crispata</name>
    <name type="common">lettuce slug</name>
    <dbReference type="NCBI Taxonomy" id="231223"/>
    <lineage>
        <taxon>Eukaryota</taxon>
        <taxon>Metazoa</taxon>
        <taxon>Spiralia</taxon>
        <taxon>Lophotrochozoa</taxon>
        <taxon>Mollusca</taxon>
        <taxon>Gastropoda</taxon>
        <taxon>Heterobranchia</taxon>
        <taxon>Euthyneura</taxon>
        <taxon>Panpulmonata</taxon>
        <taxon>Sacoglossa</taxon>
        <taxon>Placobranchoidea</taxon>
        <taxon>Plakobranchidae</taxon>
        <taxon>Elysia</taxon>
    </lineage>
</organism>
<dbReference type="AlphaFoldDB" id="A0AAE1BDN0"/>
<dbReference type="EMBL" id="JAWDGP010000067">
    <property type="protein sequence ID" value="KAK3803980.1"/>
    <property type="molecule type" value="Genomic_DNA"/>
</dbReference>